<protein>
    <recommendedName>
        <fullName evidence="3">RND transporter</fullName>
    </recommendedName>
</protein>
<accession>A0A150HLI6</accession>
<dbReference type="PATRIC" id="fig|52133.18.peg.2663"/>
<dbReference type="InterPro" id="IPR045758">
    <property type="entry name" value="AdeT1/2"/>
</dbReference>
<comment type="caution">
    <text evidence="1">The sequence shown here is derived from an EMBL/GenBank/DDBJ whole genome shotgun (WGS) entry which is preliminary data.</text>
</comment>
<organism evidence="1 2">
    <name type="scientific">Acinetobacter venetianus</name>
    <dbReference type="NCBI Taxonomy" id="52133"/>
    <lineage>
        <taxon>Bacteria</taxon>
        <taxon>Pseudomonadati</taxon>
        <taxon>Pseudomonadota</taxon>
        <taxon>Gammaproteobacteria</taxon>
        <taxon>Moraxellales</taxon>
        <taxon>Moraxellaceae</taxon>
        <taxon>Acinetobacter</taxon>
    </lineage>
</organism>
<evidence type="ECO:0000313" key="1">
    <source>
        <dbReference type="EMBL" id="KXZ66310.1"/>
    </source>
</evidence>
<dbReference type="RefSeq" id="WP_061519297.1">
    <property type="nucleotide sequence ID" value="NZ_JRUE01000210.1"/>
</dbReference>
<dbReference type="Gene3D" id="3.40.190.170">
    <property type="entry name" value="Bacterial extracellular solute-binding protein, family 7"/>
    <property type="match status" value="1"/>
</dbReference>
<gene>
    <name evidence="1" type="ORF">AVENLUH5627_02594</name>
</gene>
<evidence type="ECO:0008006" key="3">
    <source>
        <dbReference type="Google" id="ProtNLM"/>
    </source>
</evidence>
<dbReference type="Pfam" id="PF19582">
    <property type="entry name" value="AdeT1_2"/>
    <property type="match status" value="1"/>
</dbReference>
<evidence type="ECO:0000313" key="2">
    <source>
        <dbReference type="Proteomes" id="UP000075680"/>
    </source>
</evidence>
<reference evidence="1 2" key="1">
    <citation type="journal article" date="2016" name="Sci. Rep.">
        <title>Genomic and phenotypic characterization of the species Acinetobacter venetianus.</title>
        <authorList>
            <person name="Fondi M."/>
            <person name="Maida I."/>
            <person name="Perrin E."/>
            <person name="Orlandini V."/>
            <person name="La Torre L."/>
            <person name="Bosi E."/>
            <person name="Negroni A."/>
            <person name="Zanaroli G."/>
            <person name="Fava F."/>
            <person name="Decorosi F."/>
            <person name="Giovannetti L."/>
            <person name="Viti C."/>
            <person name="Vaneechoutte M."/>
            <person name="Dijkshoorn L."/>
            <person name="Fani R."/>
        </authorList>
    </citation>
    <scope>NUCLEOTIDE SEQUENCE [LARGE SCALE GENOMIC DNA]</scope>
    <source>
        <strain evidence="1 2">LUH5627</strain>
    </source>
</reference>
<dbReference type="Proteomes" id="UP000075680">
    <property type="component" value="Unassembled WGS sequence"/>
</dbReference>
<dbReference type="AlphaFoldDB" id="A0A150HLI6"/>
<name>A0A150HLI6_9GAMM</name>
<proteinExistence type="predicted"/>
<dbReference type="EMBL" id="JRUE01000210">
    <property type="protein sequence ID" value="KXZ66310.1"/>
    <property type="molecule type" value="Genomic_DNA"/>
</dbReference>
<dbReference type="InterPro" id="IPR038404">
    <property type="entry name" value="TRAP_DctP_sf"/>
</dbReference>
<sequence length="332" mass="36965">MKKGILITAITIFSTTVQAKVDVCVFDLLGKSGEAYKSVEEWALAAKAWNADLNLIPYQDEAKAQNDFDTGRCDGVAMTSMRARKYNKFAGSIDALGAVTNNSIAQKAITYALDPRNKHRLVTKLNGDEFEVAAIAQIGLAYVYVRDKTINTIEKGKGKKFAYLHYDQAQKMIVERLELVGVPSEISDFAKKFNNGQVDVIAAPAYAYKPLEISKGLGSNGAIFDFPVINLTADIIIRPNKFPKGFGLKSRAWAIKQLPKNFSTIARLEADIPAKYKQALSSEDRHRYQKMMRDGRIELTQLGVYDPVMMRVLKRARCAVERTNFECSLSGE</sequence>